<feature type="compositionally biased region" description="Basic and acidic residues" evidence="6">
    <location>
        <begin position="565"/>
        <end position="589"/>
    </location>
</feature>
<dbReference type="SUPFAM" id="SSF54001">
    <property type="entry name" value="Cysteine proteinases"/>
    <property type="match status" value="1"/>
</dbReference>
<dbReference type="GO" id="GO:0005737">
    <property type="term" value="C:cytoplasm"/>
    <property type="evidence" value="ECO:0007669"/>
    <property type="project" value="TreeGrafter"/>
</dbReference>
<dbReference type="OrthoDB" id="300780at2759"/>
<dbReference type="EMBL" id="BFEA01000110">
    <property type="protein sequence ID" value="GBG69118.1"/>
    <property type="molecule type" value="Genomic_DNA"/>
</dbReference>
<evidence type="ECO:0000313" key="10">
    <source>
        <dbReference type="EMBL" id="GBG69118.1"/>
    </source>
</evidence>
<dbReference type="SMART" id="SM01031">
    <property type="entry name" value="BHD_2"/>
    <property type="match status" value="1"/>
</dbReference>
<feature type="region of interest" description="Disordered" evidence="6">
    <location>
        <begin position="1432"/>
        <end position="1501"/>
    </location>
</feature>
<dbReference type="InterPro" id="IPR042488">
    <property type="entry name" value="Rad4_BHD3_sf"/>
</dbReference>
<dbReference type="Gene3D" id="3.30.70.2460">
    <property type="entry name" value="Rad4, beta-hairpin domain BHD3"/>
    <property type="match status" value="1"/>
</dbReference>
<dbReference type="Pfam" id="PF10404">
    <property type="entry name" value="BHD_2"/>
    <property type="match status" value="1"/>
</dbReference>
<dbReference type="Pfam" id="PF10403">
    <property type="entry name" value="BHD_1"/>
    <property type="match status" value="1"/>
</dbReference>
<feature type="compositionally biased region" description="Low complexity" evidence="6">
    <location>
        <begin position="34"/>
        <end position="45"/>
    </location>
</feature>
<evidence type="ECO:0000256" key="6">
    <source>
        <dbReference type="SAM" id="MobiDB-lite"/>
    </source>
</evidence>
<evidence type="ECO:0000256" key="3">
    <source>
        <dbReference type="ARBA" id="ARBA00022763"/>
    </source>
</evidence>
<feature type="domain" description="Rad4 beta-hairpin" evidence="8">
    <location>
        <begin position="1101"/>
        <end position="1170"/>
    </location>
</feature>
<feature type="domain" description="Rad4 beta-hairpin" evidence="9">
    <location>
        <begin position="1177"/>
        <end position="1251"/>
    </location>
</feature>
<feature type="compositionally biased region" description="Basic and acidic residues" evidence="6">
    <location>
        <begin position="1448"/>
        <end position="1457"/>
    </location>
</feature>
<organism evidence="10 11">
    <name type="scientific">Chara braunii</name>
    <name type="common">Braun's stonewort</name>
    <dbReference type="NCBI Taxonomy" id="69332"/>
    <lineage>
        <taxon>Eukaryota</taxon>
        <taxon>Viridiplantae</taxon>
        <taxon>Streptophyta</taxon>
        <taxon>Charophyceae</taxon>
        <taxon>Charales</taxon>
        <taxon>Characeae</taxon>
        <taxon>Chara</taxon>
    </lineage>
</organism>
<dbReference type="Pfam" id="PF10405">
    <property type="entry name" value="BHD_3"/>
    <property type="match status" value="1"/>
</dbReference>
<feature type="region of interest" description="Disordered" evidence="6">
    <location>
        <begin position="1293"/>
        <end position="1352"/>
    </location>
</feature>
<feature type="region of interest" description="Disordered" evidence="6">
    <location>
        <begin position="86"/>
        <end position="242"/>
    </location>
</feature>
<evidence type="ECO:0000259" key="7">
    <source>
        <dbReference type="SMART" id="SM01030"/>
    </source>
</evidence>
<evidence type="ECO:0000313" key="11">
    <source>
        <dbReference type="Proteomes" id="UP000265515"/>
    </source>
</evidence>
<dbReference type="Pfam" id="PF03835">
    <property type="entry name" value="Rad4"/>
    <property type="match status" value="1"/>
</dbReference>
<proteinExistence type="inferred from homology"/>
<feature type="region of interest" description="Disordered" evidence="6">
    <location>
        <begin position="965"/>
        <end position="1035"/>
    </location>
</feature>
<evidence type="ECO:0000256" key="2">
    <source>
        <dbReference type="ARBA" id="ARBA00009525"/>
    </source>
</evidence>
<dbReference type="Gene3D" id="3.90.260.10">
    <property type="entry name" value="Transglutaminase-like"/>
    <property type="match status" value="2"/>
</dbReference>
<dbReference type="GO" id="GO:0006298">
    <property type="term" value="P:mismatch repair"/>
    <property type="evidence" value="ECO:0007669"/>
    <property type="project" value="TreeGrafter"/>
</dbReference>
<feature type="compositionally biased region" description="Basic and acidic residues" evidence="6">
    <location>
        <begin position="1300"/>
        <end position="1317"/>
    </location>
</feature>
<feature type="compositionally biased region" description="Basic and acidic residues" evidence="6">
    <location>
        <begin position="1484"/>
        <end position="1498"/>
    </location>
</feature>
<dbReference type="GO" id="GO:0006289">
    <property type="term" value="P:nucleotide-excision repair"/>
    <property type="evidence" value="ECO:0007669"/>
    <property type="project" value="InterPro"/>
</dbReference>
<gene>
    <name evidence="10" type="ORF">CBR_g3816</name>
</gene>
<comment type="caution">
    <text evidence="10">The sequence shown here is derived from an EMBL/GenBank/DDBJ whole genome shotgun (WGS) entry which is preliminary data.</text>
</comment>
<feature type="compositionally biased region" description="Basic and acidic residues" evidence="6">
    <location>
        <begin position="629"/>
        <end position="643"/>
    </location>
</feature>
<reference evidence="10 11" key="1">
    <citation type="journal article" date="2018" name="Cell">
        <title>The Chara Genome: Secondary Complexity and Implications for Plant Terrestrialization.</title>
        <authorList>
            <person name="Nishiyama T."/>
            <person name="Sakayama H."/>
            <person name="Vries J.D."/>
            <person name="Buschmann H."/>
            <person name="Saint-Marcoux D."/>
            <person name="Ullrich K.K."/>
            <person name="Haas F.B."/>
            <person name="Vanderstraeten L."/>
            <person name="Becker D."/>
            <person name="Lang D."/>
            <person name="Vosolsobe S."/>
            <person name="Rombauts S."/>
            <person name="Wilhelmsson P.K.I."/>
            <person name="Janitza P."/>
            <person name="Kern R."/>
            <person name="Heyl A."/>
            <person name="Rumpler F."/>
            <person name="Villalobos L.I.A.C."/>
            <person name="Clay J.M."/>
            <person name="Skokan R."/>
            <person name="Toyoda A."/>
            <person name="Suzuki Y."/>
            <person name="Kagoshima H."/>
            <person name="Schijlen E."/>
            <person name="Tajeshwar N."/>
            <person name="Catarino B."/>
            <person name="Hetherington A.J."/>
            <person name="Saltykova A."/>
            <person name="Bonnot C."/>
            <person name="Breuninger H."/>
            <person name="Symeonidi A."/>
            <person name="Radhakrishnan G.V."/>
            <person name="Van Nieuwerburgh F."/>
            <person name="Deforce D."/>
            <person name="Chang C."/>
            <person name="Karol K.G."/>
            <person name="Hedrich R."/>
            <person name="Ulvskov P."/>
            <person name="Glockner G."/>
            <person name="Delwiche C.F."/>
            <person name="Petrasek J."/>
            <person name="Van de Peer Y."/>
            <person name="Friml J."/>
            <person name="Beilby M."/>
            <person name="Dolan L."/>
            <person name="Kohara Y."/>
            <person name="Sugano S."/>
            <person name="Fujiyama A."/>
            <person name="Delaux P.-M."/>
            <person name="Quint M."/>
            <person name="TheiBen G."/>
            <person name="Hagemann M."/>
            <person name="Harholt J."/>
            <person name="Dunand C."/>
            <person name="Zachgo S."/>
            <person name="Langdale J."/>
            <person name="Maumus F."/>
            <person name="Straeten D.V.D."/>
            <person name="Gould S.B."/>
            <person name="Rensing S.A."/>
        </authorList>
    </citation>
    <scope>NUCLEOTIDE SEQUENCE [LARGE SCALE GENOMIC DNA]</scope>
    <source>
        <strain evidence="10 11">S276</strain>
    </source>
</reference>
<evidence type="ECO:0000259" key="8">
    <source>
        <dbReference type="SMART" id="SM01031"/>
    </source>
</evidence>
<feature type="region of interest" description="Disordered" evidence="6">
    <location>
        <begin position="1"/>
        <end position="70"/>
    </location>
</feature>
<evidence type="ECO:0000256" key="5">
    <source>
        <dbReference type="ARBA" id="ARBA00023242"/>
    </source>
</evidence>
<feature type="region of interest" description="Disordered" evidence="6">
    <location>
        <begin position="682"/>
        <end position="713"/>
    </location>
</feature>
<dbReference type="FunFam" id="3.30.70.2460:FF:000001">
    <property type="entry name" value="DNA repair protein Rad4 family"/>
    <property type="match status" value="1"/>
</dbReference>
<feature type="domain" description="Rad4 beta-hairpin" evidence="7">
    <location>
        <begin position="1048"/>
        <end position="1099"/>
    </location>
</feature>
<dbReference type="InterPro" id="IPR018325">
    <property type="entry name" value="Rad4/PNGase_transGLS-fold"/>
</dbReference>
<feature type="compositionally biased region" description="Polar residues" evidence="6">
    <location>
        <begin position="644"/>
        <end position="653"/>
    </location>
</feature>
<dbReference type="GO" id="GO:0003684">
    <property type="term" value="F:damaged DNA binding"/>
    <property type="evidence" value="ECO:0007669"/>
    <property type="project" value="InterPro"/>
</dbReference>
<dbReference type="PANTHER" id="PTHR12135">
    <property type="entry name" value="DNA REPAIR PROTEIN XP-C / RAD4"/>
    <property type="match status" value="1"/>
</dbReference>
<dbReference type="InterPro" id="IPR018328">
    <property type="entry name" value="Rad4_beta-hairpin_dom3"/>
</dbReference>
<dbReference type="Gene3D" id="2.20.20.110">
    <property type="entry name" value="Rad4, beta-hairpin domain BHD1"/>
    <property type="match status" value="1"/>
</dbReference>
<evidence type="ECO:0000256" key="4">
    <source>
        <dbReference type="ARBA" id="ARBA00023204"/>
    </source>
</evidence>
<protein>
    <recommendedName>
        <fullName evidence="12">Rad4 beta-hairpin domain-containing protein</fullName>
    </recommendedName>
</protein>
<dbReference type="GO" id="GO:0000111">
    <property type="term" value="C:nucleotide-excision repair factor 2 complex"/>
    <property type="evidence" value="ECO:0007669"/>
    <property type="project" value="TreeGrafter"/>
</dbReference>
<feature type="compositionally biased region" description="Basic and acidic residues" evidence="6">
    <location>
        <begin position="533"/>
        <end position="542"/>
    </location>
</feature>
<dbReference type="InterPro" id="IPR038765">
    <property type="entry name" value="Papain-like_cys_pep_sf"/>
</dbReference>
<feature type="compositionally biased region" description="Basic and acidic residues" evidence="6">
    <location>
        <begin position="1324"/>
        <end position="1334"/>
    </location>
</feature>
<keyword evidence="5" id="KW-0539">Nucleus</keyword>
<sequence length="1526" mass="162975">MGKRKKDEIAAPEPAVRRRRSEATPPQGNEDARALAAAPKLPGAGSPSVCRSTRSGLKRGEAGARVKEEHSRLIVDVNAVCTSCDQTPAAASGQADSLQPGSADRRGGGGDGGGGRGGRRGGGGGGGRGGGRRRGGGKRGQVGGPEQDDQIQQRDDRLGSVLTLHGKSCSGVADSAREAERATAPTKISSKNAAKGKEKMEEEVAHLVGYGDDAVTGTGEEECKDAHDDPIDPDDEWDWENGNQYQDWEGEEEEEEGGVQPKQDEWTGEIAISIDGEEGEADAEEGCGKARAKPSLRRATGKDKEFAALVHKAHLLCLLARGTMIDAACDSPLIQGLAMSCLPSSKAPAIAKGIAGLKATDLQPMANWFKGSFRLAEQIDGQGSAKLGGDSTGTLTTNAMDAFILQALERRTGSSEQLTAISVALCRALGLITRLVSVLDVSSIKPDAESLAASKEWNTEEDLAELGFVNFASLREPSRSSQSTPFLSSSRRGSSLRDVISRTVAAMSVTSGLSSAHGGGPSNLCGGGSVSQKDPKKREATPTREGGGASDKPGKETAAGGRGQGRGEGRGRGRGEGRGRGGGEGRGGEKSSSGAKAKNQGGGSSSRVGKDRITSNSAMALPGCGSEQGSKRSVKDVERRENSESVLNQTQQAVGGGGWKRKGDEELERELEIAMAATAAAASNRAARRDGDDGGGDVSPDSHETGGGGRLLTLDSVANRKGGVRWRLAHMLEGKAHVVKAMEAKNAADGAGTWSRKSGPICNWAEVYCPGEKDGGRWVHFDAARGAVDGADKVAGTFAGWPRPMRYVVGFIGGGAKDITRRYVLRWSAVLPHRVAEDWWDETMRPLRHREAAATSLRARSMASVAQKGQSGPNECGTSEVPRLSEQHGPKDGTMGMGQIEGKSSMDALPSAAEGDQLETAARHEVEKDARKIDSAGKTMMPVDGDNKADTAATSVGKLEGCWTDDVHAPGAGNRKDGEPANDAKGMTAEKSVLQRCSDGRHDGDQDRRSVAVEGRRSIPASRSVHNYAEGADDPSAREDMEMATRTLTEPLPTNQQAYRNHPLYALERWITKYQIIYPRHPVLGFCASFPVYPRECVKVLHTAEGWLREGRKVRAGELPAKIVKSNAGRGVMAAKASQAKEKEKDSAGGGEKKTVGLFGQWQTDEWTPPAAKDGKVPKNERGQVDVWSEKCIPPGTVHIRLPRVHQVAIRLGIDFAPAMVGFEIKGGRSVPVYDGAIICKEFEEVVLEAYAESEALRLKDQLRRRQQEAAQRWRQLLRSVAIRQRLESRYGGNGNEEEAVQRGGREAKAENIERSELQGTRNGTEHEVVEKTDAAAGGGNERQRTEEAAGSIPSELLETIVIGIEDEKRDHRRSVEVVSELTETIETGKAATALEPMHAGKVCGEPKWQQESAATGEAVLELVDDVVGEKEKRKVQTGEESVLGGRGDSKKEDQLQDIKVGAQKRQSRSSVHNGTRPRKRQQKAADADDEQHEHVFLEENESFDDETAIKTRRCLCGFQYEVEEI</sequence>
<feature type="compositionally biased region" description="Basic and acidic residues" evidence="6">
    <location>
        <begin position="998"/>
        <end position="1017"/>
    </location>
</feature>
<dbReference type="GO" id="GO:0071942">
    <property type="term" value="C:XPC complex"/>
    <property type="evidence" value="ECO:0007669"/>
    <property type="project" value="TreeGrafter"/>
</dbReference>
<accession>A0A388KGH9</accession>
<dbReference type="GO" id="GO:0003697">
    <property type="term" value="F:single-stranded DNA binding"/>
    <property type="evidence" value="ECO:0007669"/>
    <property type="project" value="TreeGrafter"/>
</dbReference>
<keyword evidence="4" id="KW-0234">DNA repair</keyword>
<dbReference type="SMART" id="SM01032">
    <property type="entry name" value="BHD_3"/>
    <property type="match status" value="1"/>
</dbReference>
<evidence type="ECO:0000259" key="9">
    <source>
        <dbReference type="SMART" id="SM01032"/>
    </source>
</evidence>
<dbReference type="InterPro" id="IPR004583">
    <property type="entry name" value="DNA_repair_Rad4"/>
</dbReference>
<dbReference type="PANTHER" id="PTHR12135:SF0">
    <property type="entry name" value="DNA REPAIR PROTEIN COMPLEMENTING XP-C CELLS"/>
    <property type="match status" value="1"/>
</dbReference>
<dbReference type="Proteomes" id="UP000265515">
    <property type="component" value="Unassembled WGS sequence"/>
</dbReference>
<dbReference type="InterPro" id="IPR036985">
    <property type="entry name" value="Transglutaminase-like_sf"/>
</dbReference>
<comment type="similarity">
    <text evidence="2">Belongs to the XPC family.</text>
</comment>
<name>A0A388KGH9_CHABU</name>
<feature type="region of interest" description="Disordered" evidence="6">
    <location>
        <begin position="858"/>
        <end position="912"/>
    </location>
</feature>
<dbReference type="InterPro" id="IPR018327">
    <property type="entry name" value="BHD_2"/>
</dbReference>
<keyword evidence="3" id="KW-0227">DNA damage</keyword>
<evidence type="ECO:0000256" key="1">
    <source>
        <dbReference type="ARBA" id="ARBA00004123"/>
    </source>
</evidence>
<feature type="compositionally biased region" description="Polar residues" evidence="6">
    <location>
        <begin position="867"/>
        <end position="877"/>
    </location>
</feature>
<dbReference type="Gramene" id="GBG69118">
    <property type="protein sequence ID" value="GBG69118"/>
    <property type="gene ID" value="CBR_g3816"/>
</dbReference>
<comment type="subcellular location">
    <subcellularLocation>
        <location evidence="1">Nucleus</location>
    </subcellularLocation>
</comment>
<feature type="compositionally biased region" description="Basic and acidic residues" evidence="6">
    <location>
        <begin position="195"/>
        <end position="205"/>
    </location>
</feature>
<feature type="compositionally biased region" description="Basic and acidic residues" evidence="6">
    <location>
        <begin position="58"/>
        <end position="70"/>
    </location>
</feature>
<keyword evidence="11" id="KW-1185">Reference proteome</keyword>
<dbReference type="SMART" id="SM01030">
    <property type="entry name" value="BHD_1"/>
    <property type="match status" value="1"/>
</dbReference>
<feature type="compositionally biased region" description="Gly residues" evidence="6">
    <location>
        <begin position="517"/>
        <end position="529"/>
    </location>
</feature>
<feature type="region of interest" description="Disordered" evidence="6">
    <location>
        <begin position="511"/>
        <end position="665"/>
    </location>
</feature>
<evidence type="ECO:0008006" key="12">
    <source>
        <dbReference type="Google" id="ProtNLM"/>
    </source>
</evidence>
<feature type="compositionally biased region" description="Gly residues" evidence="6">
    <location>
        <begin position="109"/>
        <end position="129"/>
    </location>
</feature>
<dbReference type="STRING" id="69332.A0A388KGH9"/>
<dbReference type="InterPro" id="IPR018326">
    <property type="entry name" value="Rad4_beta-hairpin_dom1"/>
</dbReference>